<dbReference type="Proteomes" id="UP001628091">
    <property type="component" value="Unassembled WGS sequence"/>
</dbReference>
<gene>
    <name evidence="2" type="ORF">PPNSA23_46930</name>
</gene>
<evidence type="ECO:0000313" key="2">
    <source>
        <dbReference type="EMBL" id="GAB1584750.1"/>
    </source>
</evidence>
<comment type="caution">
    <text evidence="2">The sequence shown here is derived from an EMBL/GenBank/DDBJ whole genome shotgun (WGS) entry which is preliminary data.</text>
</comment>
<keyword evidence="3" id="KW-1185">Reference proteome</keyword>
<reference evidence="2 3" key="1">
    <citation type="submission" date="2024-10" db="EMBL/GenBank/DDBJ databases">
        <title>Isolation, draft genome sequencing and identification of Phyllobacterium sp. NSA23, isolated from leaf soil.</title>
        <authorList>
            <person name="Akita H."/>
        </authorList>
    </citation>
    <scope>NUCLEOTIDE SEQUENCE [LARGE SCALE GENOMIC DNA]</scope>
    <source>
        <strain evidence="2 3">NSA23</strain>
    </source>
</reference>
<feature type="signal peptide" evidence="1">
    <location>
        <begin position="1"/>
        <end position="25"/>
    </location>
</feature>
<sequence length="90" mass="9164">MTATNLIATTVASLGILASIGPALAARNYCGGVDIKTKNGASSGVKKTDRRATAGIRTNAATYGFLSTAKSVPTVIKDGEGEYCQSIIGR</sequence>
<evidence type="ECO:0000256" key="1">
    <source>
        <dbReference type="SAM" id="SignalP"/>
    </source>
</evidence>
<evidence type="ECO:0000313" key="3">
    <source>
        <dbReference type="Proteomes" id="UP001628091"/>
    </source>
</evidence>
<name>A0ABQ0H752_9HYPH</name>
<feature type="chain" id="PRO_5047320380" evidence="1">
    <location>
        <begin position="26"/>
        <end position="90"/>
    </location>
</feature>
<accession>A0ABQ0H752</accession>
<organism evidence="2 3">
    <name type="scientific">Phyllobacterium phragmitis</name>
    <dbReference type="NCBI Taxonomy" id="2670329"/>
    <lineage>
        <taxon>Bacteria</taxon>
        <taxon>Pseudomonadati</taxon>
        <taxon>Pseudomonadota</taxon>
        <taxon>Alphaproteobacteria</taxon>
        <taxon>Hyphomicrobiales</taxon>
        <taxon>Phyllobacteriaceae</taxon>
        <taxon>Phyllobacterium</taxon>
    </lineage>
</organism>
<dbReference type="EMBL" id="BAAFZP010000002">
    <property type="protein sequence ID" value="GAB1584750.1"/>
    <property type="molecule type" value="Genomic_DNA"/>
</dbReference>
<dbReference type="RefSeq" id="WP_407867096.1">
    <property type="nucleotide sequence ID" value="NZ_BAAFZP010000002.1"/>
</dbReference>
<protein>
    <submittedName>
        <fullName evidence="2">Uncharacterized protein</fullName>
    </submittedName>
</protein>
<proteinExistence type="predicted"/>
<keyword evidence="1" id="KW-0732">Signal</keyword>